<keyword evidence="3" id="KW-1185">Reference proteome</keyword>
<proteinExistence type="predicted"/>
<evidence type="ECO:0000256" key="1">
    <source>
        <dbReference type="SAM" id="MobiDB-lite"/>
    </source>
</evidence>
<reference evidence="2" key="2">
    <citation type="submission" date="2020-11" db="EMBL/GenBank/DDBJ databases">
        <authorList>
            <consortium name="DOE Joint Genome Institute"/>
            <person name="Kuo A."/>
            <person name="Miyauchi S."/>
            <person name="Kiss E."/>
            <person name="Drula E."/>
            <person name="Kohler A."/>
            <person name="Sanchez-Garcia M."/>
            <person name="Andreopoulos B."/>
            <person name="Barry K.W."/>
            <person name="Bonito G."/>
            <person name="Buee M."/>
            <person name="Carver A."/>
            <person name="Chen C."/>
            <person name="Cichocki N."/>
            <person name="Clum A."/>
            <person name="Culley D."/>
            <person name="Crous P.W."/>
            <person name="Fauchery L."/>
            <person name="Girlanda M."/>
            <person name="Hayes R."/>
            <person name="Keri Z."/>
            <person name="Labutti K."/>
            <person name="Lipzen A."/>
            <person name="Lombard V."/>
            <person name="Magnuson J."/>
            <person name="Maillard F."/>
            <person name="Morin E."/>
            <person name="Murat C."/>
            <person name="Nolan M."/>
            <person name="Ohm R."/>
            <person name="Pangilinan J."/>
            <person name="Pereira M."/>
            <person name="Perotto S."/>
            <person name="Peter M."/>
            <person name="Riley R."/>
            <person name="Sitrit Y."/>
            <person name="Stielow B."/>
            <person name="Szollosi G."/>
            <person name="Zifcakova L."/>
            <person name="Stursova M."/>
            <person name="Spatafora J.W."/>
            <person name="Tedersoo L."/>
            <person name="Vaario L.-M."/>
            <person name="Yamada A."/>
            <person name="Yan M."/>
            <person name="Wang P."/>
            <person name="Xu J."/>
            <person name="Bruns T."/>
            <person name="Baldrian P."/>
            <person name="Vilgalys R."/>
            <person name="Henrissat B."/>
            <person name="Grigoriev I.V."/>
            <person name="Hibbett D."/>
            <person name="Nagy L.G."/>
            <person name="Martin F.M."/>
        </authorList>
    </citation>
    <scope>NUCLEOTIDE SEQUENCE</scope>
    <source>
        <strain evidence="2">UH-Tt-Lm1</strain>
    </source>
</reference>
<dbReference type="AlphaFoldDB" id="A0A9P6HI70"/>
<dbReference type="EMBL" id="WIUZ02000006">
    <property type="protein sequence ID" value="KAF9785943.1"/>
    <property type="molecule type" value="Genomic_DNA"/>
</dbReference>
<gene>
    <name evidence="2" type="ORF">BJ322DRAFT_1057053</name>
</gene>
<feature type="region of interest" description="Disordered" evidence="1">
    <location>
        <begin position="38"/>
        <end position="59"/>
    </location>
</feature>
<organism evidence="2 3">
    <name type="scientific">Thelephora terrestris</name>
    <dbReference type="NCBI Taxonomy" id="56493"/>
    <lineage>
        <taxon>Eukaryota</taxon>
        <taxon>Fungi</taxon>
        <taxon>Dikarya</taxon>
        <taxon>Basidiomycota</taxon>
        <taxon>Agaricomycotina</taxon>
        <taxon>Agaricomycetes</taxon>
        <taxon>Thelephorales</taxon>
        <taxon>Thelephoraceae</taxon>
        <taxon>Thelephora</taxon>
    </lineage>
</organism>
<evidence type="ECO:0000313" key="3">
    <source>
        <dbReference type="Proteomes" id="UP000736335"/>
    </source>
</evidence>
<name>A0A9P6HI70_9AGAM</name>
<comment type="caution">
    <text evidence="2">The sequence shown here is derived from an EMBL/GenBank/DDBJ whole genome shotgun (WGS) entry which is preliminary data.</text>
</comment>
<reference evidence="2" key="1">
    <citation type="journal article" date="2020" name="Nat. Commun.">
        <title>Large-scale genome sequencing of mycorrhizal fungi provides insights into the early evolution of symbiotic traits.</title>
        <authorList>
            <person name="Miyauchi S."/>
            <person name="Kiss E."/>
            <person name="Kuo A."/>
            <person name="Drula E."/>
            <person name="Kohler A."/>
            <person name="Sanchez-Garcia M."/>
            <person name="Morin E."/>
            <person name="Andreopoulos B."/>
            <person name="Barry K.W."/>
            <person name="Bonito G."/>
            <person name="Buee M."/>
            <person name="Carver A."/>
            <person name="Chen C."/>
            <person name="Cichocki N."/>
            <person name="Clum A."/>
            <person name="Culley D."/>
            <person name="Crous P.W."/>
            <person name="Fauchery L."/>
            <person name="Girlanda M."/>
            <person name="Hayes R.D."/>
            <person name="Keri Z."/>
            <person name="LaButti K."/>
            <person name="Lipzen A."/>
            <person name="Lombard V."/>
            <person name="Magnuson J."/>
            <person name="Maillard F."/>
            <person name="Murat C."/>
            <person name="Nolan M."/>
            <person name="Ohm R.A."/>
            <person name="Pangilinan J."/>
            <person name="Pereira M.F."/>
            <person name="Perotto S."/>
            <person name="Peter M."/>
            <person name="Pfister S."/>
            <person name="Riley R."/>
            <person name="Sitrit Y."/>
            <person name="Stielow J.B."/>
            <person name="Szollosi G."/>
            <person name="Zifcakova L."/>
            <person name="Stursova M."/>
            <person name="Spatafora J.W."/>
            <person name="Tedersoo L."/>
            <person name="Vaario L.M."/>
            <person name="Yamada A."/>
            <person name="Yan M."/>
            <person name="Wang P."/>
            <person name="Xu J."/>
            <person name="Bruns T."/>
            <person name="Baldrian P."/>
            <person name="Vilgalys R."/>
            <person name="Dunand C."/>
            <person name="Henrissat B."/>
            <person name="Grigoriev I.V."/>
            <person name="Hibbett D."/>
            <person name="Nagy L.G."/>
            <person name="Martin F.M."/>
        </authorList>
    </citation>
    <scope>NUCLEOTIDE SEQUENCE</scope>
    <source>
        <strain evidence="2">UH-Tt-Lm1</strain>
    </source>
</reference>
<accession>A0A9P6HI70</accession>
<protein>
    <submittedName>
        <fullName evidence="2">Uncharacterized protein</fullName>
    </submittedName>
</protein>
<sequence>MLVSQGWKERALELETHCIKLERMFEWDQLERLVETSSEGRATVDQGKKREKKRDKAENRPWAGLERVLHGKVVGHNLDGPITISSRSALTIYERLMRAQSGLLTRSLTDSAAERERFSLTVIPVTFSVARSGLEELGKMVQVMTDVGRNSREIRDVFGTIAWMLQGILQSAFAVAQRFTKATGLRAKQVRQLEKLVEEECDRTLGALSEMVLLRLVRFIYPLMERMFENSEHTTDTPMGLIGVLEGALETVEQSGFTVGVMGVKERVALGVCQELVGLSRRIPVDGGSKPVQERKRKLAKKEATWYLGAVLQRTVGGRVSARMAGRVVDSVGLGRLSMVEGEFVLGRCCGITEE</sequence>
<evidence type="ECO:0000313" key="2">
    <source>
        <dbReference type="EMBL" id="KAF9785943.1"/>
    </source>
</evidence>
<dbReference type="Proteomes" id="UP000736335">
    <property type="component" value="Unassembled WGS sequence"/>
</dbReference>